<reference evidence="1" key="1">
    <citation type="journal article" date="2020" name="Fungal Divers.">
        <title>Resolving the Mortierellaceae phylogeny through synthesis of multi-gene phylogenetics and phylogenomics.</title>
        <authorList>
            <person name="Vandepol N."/>
            <person name="Liber J."/>
            <person name="Desiro A."/>
            <person name="Na H."/>
            <person name="Kennedy M."/>
            <person name="Barry K."/>
            <person name="Grigoriev I.V."/>
            <person name="Miller A.N."/>
            <person name="O'Donnell K."/>
            <person name="Stajich J.E."/>
            <person name="Bonito G."/>
        </authorList>
    </citation>
    <scope>NUCLEOTIDE SEQUENCE</scope>
    <source>
        <strain evidence="1">MES-2147</strain>
    </source>
</reference>
<name>A0A9P6IJI0_9FUNG</name>
<protein>
    <recommendedName>
        <fullName evidence="3">Kelch repeat protein</fullName>
    </recommendedName>
</protein>
<evidence type="ECO:0000313" key="2">
    <source>
        <dbReference type="Proteomes" id="UP000749646"/>
    </source>
</evidence>
<dbReference type="InterPro" id="IPR011043">
    <property type="entry name" value="Gal_Oxase/kelch_b-propeller"/>
</dbReference>
<dbReference type="AlphaFoldDB" id="A0A9P6IJI0"/>
<dbReference type="InterPro" id="IPR015915">
    <property type="entry name" value="Kelch-typ_b-propeller"/>
</dbReference>
<proteinExistence type="predicted"/>
<keyword evidence="2" id="KW-1185">Reference proteome</keyword>
<sequence>MSSPAFARVGSKLYVVGGGFAREVMDKSRNYFFTSPEFIPGDGQFIVLDLSVPWDQSTPAWKRLQNGPKQMDFTAALTGDGSKLVTFNSGANQSFAMLYDVANNVWSPSKVNVSNPNRAGISGVTDPSTNRVYLPIGYDNSDKGAQMFIYHFDNDTMTQLPMTSSPLSRSLYFDAIWWSKKKSILYFGGNVYPSDEHAPNTIIMYTPSTNYWLPLATTGTAPSGRREMCTAI</sequence>
<gene>
    <name evidence="1" type="ORF">BGZ65_008332</name>
</gene>
<feature type="non-terminal residue" evidence="1">
    <location>
        <position position="1"/>
    </location>
</feature>
<comment type="caution">
    <text evidence="1">The sequence shown here is derived from an EMBL/GenBank/DDBJ whole genome shotgun (WGS) entry which is preliminary data.</text>
</comment>
<dbReference type="Gene3D" id="2.120.10.80">
    <property type="entry name" value="Kelch-type beta propeller"/>
    <property type="match status" value="1"/>
</dbReference>
<dbReference type="Proteomes" id="UP000749646">
    <property type="component" value="Unassembled WGS sequence"/>
</dbReference>
<organism evidence="1 2">
    <name type="scientific">Modicella reniformis</name>
    <dbReference type="NCBI Taxonomy" id="1440133"/>
    <lineage>
        <taxon>Eukaryota</taxon>
        <taxon>Fungi</taxon>
        <taxon>Fungi incertae sedis</taxon>
        <taxon>Mucoromycota</taxon>
        <taxon>Mortierellomycotina</taxon>
        <taxon>Mortierellomycetes</taxon>
        <taxon>Mortierellales</taxon>
        <taxon>Mortierellaceae</taxon>
        <taxon>Modicella</taxon>
    </lineage>
</organism>
<evidence type="ECO:0000313" key="1">
    <source>
        <dbReference type="EMBL" id="KAF9924443.1"/>
    </source>
</evidence>
<accession>A0A9P6IJI0</accession>
<dbReference type="SUPFAM" id="SSF50965">
    <property type="entry name" value="Galactose oxidase, central domain"/>
    <property type="match status" value="1"/>
</dbReference>
<dbReference type="EMBL" id="JAAAHW010010592">
    <property type="protein sequence ID" value="KAF9924443.1"/>
    <property type="molecule type" value="Genomic_DNA"/>
</dbReference>
<evidence type="ECO:0008006" key="3">
    <source>
        <dbReference type="Google" id="ProtNLM"/>
    </source>
</evidence>
<dbReference type="OrthoDB" id="10250130at2759"/>